<dbReference type="InterPro" id="IPR011989">
    <property type="entry name" value="ARM-like"/>
</dbReference>
<feature type="compositionally biased region" description="Low complexity" evidence="2">
    <location>
        <begin position="106"/>
        <end position="119"/>
    </location>
</feature>
<feature type="region of interest" description="Disordered" evidence="2">
    <location>
        <begin position="64"/>
        <end position="162"/>
    </location>
</feature>
<feature type="domain" description="FAM65 N-terminal" evidence="3">
    <location>
        <begin position="204"/>
        <end position="431"/>
    </location>
</feature>
<sequence length="962" mass="107032">DAVTFLSKDELTRARTGTKTTRVGRWSTFYMSVSGDIELARVTVLADPSYTRASKSINLNIEANGWGENRSSTPDMSLKEPKGRTSTPSASQPVLRSHSFGGMSGGSQTSSSSTPSSPQVLGQTMKRGSRPHVHARHLQHGSRGTHGFHALRKSPKVPKKPRPNRALLMFESTIYKFNHSNPFAHQQRRSNVPENPFAPQAPPEYIQMTQEDIRQLQFTDSDSGTSTAQGRIHETDKQIKSAERYVKKLEFHLSKLDELHECARTMALAYSTAPRNRKDSLTNVKYGYEECAQTLCAIEAQLENMCGTFSCKLKGMAGFARLCPGDVFEVTIRHGPQKWKSKGRIEKNSTQRWDVPEFTFKSLVGEILLIKALECRSFKSVLLGQKNCEVKDLFSASPQLMTISINFNGSLKLSIIITWNPLDGMDETVTYFQPPARSQAPRRRPVSVLALNGHLSGSYSDLQGPDKRYSTPLHLHGQPGVARDDSFAYASSPSLPYHSAHTSPHMGCKNNGEKQMLEHLWENFTLWREEASTVDEALFSLTTVLEDFRGQYSELQILEETVAALESFIRRQSRGSQCSSRSSSISVSIESALEAFDFLNTEDSPDDIDPSPVRATPGIESLAQRLSEDTQLGSSLGSSPVPPSTGNEQVDTALLFHLAYCDWLLESLGNYGPLKCREFYALEKLQRQGFILQRLLAIAKAGSDINLHAVLSELTEDKALREFWVTSVDHNLLFIHPERLLTTMEQKFAPRIADRFQVSPVRVFRHIVARMLDLADYVPEKIKPSAGVTLHQFVSYFKVEGGLQKIEQVAEELQLCDQLMSGNTDRSIKAILTLREDIPTPTPLKVIGMLLNGAVREIQQSANAYLKVISRNKQTRDKAMVVFVEGLEDNLPDVRAGACAALSVLEAIESIDQLVYVCQADSSSTVRRKAKEALYSLGDEGRTALEEAQLGAHGFQGMQIKK</sequence>
<dbReference type="Proteomes" id="UP001519460">
    <property type="component" value="Unassembled WGS sequence"/>
</dbReference>
<reference evidence="4 5" key="1">
    <citation type="journal article" date="2023" name="Sci. Data">
        <title>Genome assembly of the Korean intertidal mud-creeper Batillaria attramentaria.</title>
        <authorList>
            <person name="Patra A.K."/>
            <person name="Ho P.T."/>
            <person name="Jun S."/>
            <person name="Lee S.J."/>
            <person name="Kim Y."/>
            <person name="Won Y.J."/>
        </authorList>
    </citation>
    <scope>NUCLEOTIDE SEQUENCE [LARGE SCALE GENOMIC DNA]</scope>
    <source>
        <strain evidence="4">Wonlab-2016</strain>
    </source>
</reference>
<dbReference type="Gene3D" id="1.25.10.10">
    <property type="entry name" value="Leucine-rich Repeat Variant"/>
    <property type="match status" value="1"/>
</dbReference>
<evidence type="ECO:0000256" key="2">
    <source>
        <dbReference type="SAM" id="MobiDB-lite"/>
    </source>
</evidence>
<evidence type="ECO:0000256" key="1">
    <source>
        <dbReference type="ARBA" id="ARBA00005744"/>
    </source>
</evidence>
<keyword evidence="5" id="KW-1185">Reference proteome</keyword>
<proteinExistence type="inferred from homology"/>
<organism evidence="4 5">
    <name type="scientific">Batillaria attramentaria</name>
    <dbReference type="NCBI Taxonomy" id="370345"/>
    <lineage>
        <taxon>Eukaryota</taxon>
        <taxon>Metazoa</taxon>
        <taxon>Spiralia</taxon>
        <taxon>Lophotrochozoa</taxon>
        <taxon>Mollusca</taxon>
        <taxon>Gastropoda</taxon>
        <taxon>Caenogastropoda</taxon>
        <taxon>Sorbeoconcha</taxon>
        <taxon>Cerithioidea</taxon>
        <taxon>Batillariidae</taxon>
        <taxon>Batillaria</taxon>
    </lineage>
</organism>
<feature type="compositionally biased region" description="Basic residues" evidence="2">
    <location>
        <begin position="149"/>
        <end position="162"/>
    </location>
</feature>
<dbReference type="InterPro" id="IPR031780">
    <property type="entry name" value="FAM65_N"/>
</dbReference>
<dbReference type="PANTHER" id="PTHR15829">
    <property type="entry name" value="PROTEIN KINASE PKN/PRK1, EFFECTOR"/>
    <property type="match status" value="1"/>
</dbReference>
<dbReference type="PANTHER" id="PTHR15829:SF13">
    <property type="entry name" value="FAM65 N-TERMINAL DOMAIN-CONTAINING PROTEIN"/>
    <property type="match status" value="1"/>
</dbReference>
<dbReference type="InterPro" id="IPR016024">
    <property type="entry name" value="ARM-type_fold"/>
</dbReference>
<evidence type="ECO:0000313" key="4">
    <source>
        <dbReference type="EMBL" id="KAK7479780.1"/>
    </source>
</evidence>
<dbReference type="AlphaFoldDB" id="A0ABD0JXC3"/>
<protein>
    <recommendedName>
        <fullName evidence="3">FAM65 N-terminal domain-containing protein</fullName>
    </recommendedName>
</protein>
<feature type="compositionally biased region" description="Basic residues" evidence="2">
    <location>
        <begin position="127"/>
        <end position="140"/>
    </location>
</feature>
<evidence type="ECO:0000313" key="5">
    <source>
        <dbReference type="Proteomes" id="UP001519460"/>
    </source>
</evidence>
<dbReference type="SUPFAM" id="SSF48371">
    <property type="entry name" value="ARM repeat"/>
    <property type="match status" value="1"/>
</dbReference>
<feature type="non-terminal residue" evidence="4">
    <location>
        <position position="1"/>
    </location>
</feature>
<feature type="compositionally biased region" description="Polar residues" evidence="2">
    <location>
        <begin position="84"/>
        <end position="94"/>
    </location>
</feature>
<dbReference type="InterPro" id="IPR026136">
    <property type="entry name" value="RIPOR3"/>
</dbReference>
<gene>
    <name evidence="4" type="ORF">BaRGS_00028960</name>
</gene>
<comment type="caution">
    <text evidence="4">The sequence shown here is derived from an EMBL/GenBank/DDBJ whole genome shotgun (WGS) entry which is preliminary data.</text>
</comment>
<evidence type="ECO:0000259" key="3">
    <source>
        <dbReference type="Pfam" id="PF15903"/>
    </source>
</evidence>
<accession>A0ABD0JXC3</accession>
<comment type="similarity">
    <text evidence="1">Belongs to the RIPOR family.</text>
</comment>
<dbReference type="Pfam" id="PF15903">
    <property type="entry name" value="PL48"/>
    <property type="match status" value="1"/>
</dbReference>
<name>A0ABD0JXC3_9CAEN</name>
<dbReference type="EMBL" id="JACVVK020000295">
    <property type="protein sequence ID" value="KAK7479780.1"/>
    <property type="molecule type" value="Genomic_DNA"/>
</dbReference>